<dbReference type="PROSITE" id="PS00455">
    <property type="entry name" value="AMP_BINDING"/>
    <property type="match status" value="1"/>
</dbReference>
<accession>A0AAX3YTQ5</accession>
<dbReference type="Proteomes" id="UP001231166">
    <property type="component" value="Plasmid pRho-VOC14-C342"/>
</dbReference>
<name>A0AAX3YTQ5_RHOOP</name>
<dbReference type="FunFam" id="3.30.300.30:FF:000008">
    <property type="entry name" value="2,3-dihydroxybenzoate-AMP ligase"/>
    <property type="match status" value="1"/>
</dbReference>
<keyword evidence="7" id="KW-1185">Reference proteome</keyword>
<reference evidence="6" key="2">
    <citation type="submission" date="2023-07" db="EMBL/GenBank/DDBJ databases">
        <title>Genomic analysis of Rhodococcus opacus VOC-14 with glycol ethers degradation activity.</title>
        <authorList>
            <person name="Narkevich D.A."/>
            <person name="Hlushen A.M."/>
            <person name="Akhremchuk A.E."/>
            <person name="Sikolenko M.A."/>
            <person name="Valentovich L.N."/>
        </authorList>
    </citation>
    <scope>NUCLEOTIDE SEQUENCE</scope>
    <source>
        <strain evidence="6">VOC-14</strain>
        <plasmid evidence="6">pRho-VOC14-C342</plasmid>
    </source>
</reference>
<dbReference type="RefSeq" id="WP_269591907.1">
    <property type="nucleotide sequence ID" value="NZ_CP130954.1"/>
</dbReference>
<geneLocation type="plasmid" evidence="6 8">
    <name>pRho-VOC14-C342</name>
</geneLocation>
<comment type="similarity">
    <text evidence="1">Belongs to the ATP-dependent AMP-binding enzyme family.</text>
</comment>
<sequence length="527" mass="55955">MLADITAADTGLGSWPRRRARITPDRIALSLGTRTLTYAGLADRVSQLASAWEASGVRGGDRVAYLGPNDIPAFESLFAAALLGAVFVPLNTRLSPREIEYMLSDAGVSVLVLAPTHHHIAATLGQVPDTVRQVLALDSATCPLPCADYEQFLDGGDRAASFPPVGLNDPCLILYTSGTTGTPKGAVLTHGNLTFNTLNQLAHIDVLSTDRALGLAPMFHVTGLNQVILPTLFKGGTVNPVPQFDAAEVLATIARESITSFSAVPTILQMLCEHPDWDRTDVSSLRYIVYGGSPVLERVAAAWLDRGVQLLQGYGMTEAAAGVYMAVADGAAEHPISVGFPHFYTDVAVAENNNAAPMGPGRSGELLVRGPNVFAGYWNREEATEASFTEDGWFHTGDVVATAEDGWACVVDRVKDIIISGGENIYPAEVEAVLARYPGVVSAAVVGVPDAKWGEVGAAFIVTSGDADCDEKPVIDYLAEHLARYKIPKSFRFVSDIPRNATGKIQRAQLREVAAADAPAAAPVHTR</sequence>
<reference evidence="5" key="1">
    <citation type="submission" date="2022-12" db="EMBL/GenBank/DDBJ databases">
        <authorList>
            <person name="Krivoruchko A.V."/>
            <person name="Elkin A."/>
        </authorList>
    </citation>
    <scope>NUCLEOTIDE SEQUENCE</scope>
    <source>
        <strain evidence="5">IEGM 249</strain>
    </source>
</reference>
<evidence type="ECO:0000259" key="4">
    <source>
        <dbReference type="Pfam" id="PF13193"/>
    </source>
</evidence>
<evidence type="ECO:0000313" key="8">
    <source>
        <dbReference type="Proteomes" id="UP001231166"/>
    </source>
</evidence>
<dbReference type="InterPro" id="IPR042099">
    <property type="entry name" value="ANL_N_sf"/>
</dbReference>
<feature type="domain" description="AMP-dependent synthetase/ligase" evidence="3">
    <location>
        <begin position="17"/>
        <end position="378"/>
    </location>
</feature>
<dbReference type="Proteomes" id="UP001066327">
    <property type="component" value="Unassembled WGS sequence"/>
</dbReference>
<organism evidence="6 8">
    <name type="scientific">Rhodococcus opacus</name>
    <name type="common">Nocardia opaca</name>
    <dbReference type="NCBI Taxonomy" id="37919"/>
    <lineage>
        <taxon>Bacteria</taxon>
        <taxon>Bacillati</taxon>
        <taxon>Actinomycetota</taxon>
        <taxon>Actinomycetes</taxon>
        <taxon>Mycobacteriales</taxon>
        <taxon>Nocardiaceae</taxon>
        <taxon>Rhodococcus</taxon>
    </lineage>
</organism>
<evidence type="ECO:0000259" key="3">
    <source>
        <dbReference type="Pfam" id="PF00501"/>
    </source>
</evidence>
<dbReference type="Pfam" id="PF00501">
    <property type="entry name" value="AMP-binding"/>
    <property type="match status" value="1"/>
</dbReference>
<dbReference type="Gene3D" id="3.40.50.12780">
    <property type="entry name" value="N-terminal domain of ligase-like"/>
    <property type="match status" value="1"/>
</dbReference>
<dbReference type="Gene3D" id="3.30.300.30">
    <property type="match status" value="1"/>
</dbReference>
<dbReference type="Pfam" id="PF13193">
    <property type="entry name" value="AMP-binding_C"/>
    <property type="match status" value="1"/>
</dbReference>
<dbReference type="SUPFAM" id="SSF56801">
    <property type="entry name" value="Acetyl-CoA synthetase-like"/>
    <property type="match status" value="1"/>
</dbReference>
<keyword evidence="2 6" id="KW-0436">Ligase</keyword>
<evidence type="ECO:0000313" key="5">
    <source>
        <dbReference type="EMBL" id="MCZ4587554.1"/>
    </source>
</evidence>
<feature type="domain" description="AMP-binding enzyme C-terminal" evidence="4">
    <location>
        <begin position="429"/>
        <end position="504"/>
    </location>
</feature>
<keyword evidence="6" id="KW-0614">Plasmid</keyword>
<dbReference type="GO" id="GO:0006631">
    <property type="term" value="P:fatty acid metabolic process"/>
    <property type="evidence" value="ECO:0007669"/>
    <property type="project" value="TreeGrafter"/>
</dbReference>
<dbReference type="GO" id="GO:0031956">
    <property type="term" value="F:medium-chain fatty acid-CoA ligase activity"/>
    <property type="evidence" value="ECO:0007669"/>
    <property type="project" value="TreeGrafter"/>
</dbReference>
<dbReference type="CDD" id="cd17631">
    <property type="entry name" value="FACL_FadD13-like"/>
    <property type="match status" value="1"/>
</dbReference>
<dbReference type="InterPro" id="IPR025110">
    <property type="entry name" value="AMP-bd_C"/>
</dbReference>
<dbReference type="AlphaFoldDB" id="A0AAX3YTQ5"/>
<dbReference type="InterPro" id="IPR020845">
    <property type="entry name" value="AMP-binding_CS"/>
</dbReference>
<dbReference type="PANTHER" id="PTHR43201:SF5">
    <property type="entry name" value="MEDIUM-CHAIN ACYL-COA LIGASE ACSF2, MITOCHONDRIAL"/>
    <property type="match status" value="1"/>
</dbReference>
<evidence type="ECO:0000256" key="2">
    <source>
        <dbReference type="ARBA" id="ARBA00022598"/>
    </source>
</evidence>
<protein>
    <submittedName>
        <fullName evidence="6">Long-chain fatty acid--CoA ligase</fullName>
    </submittedName>
</protein>
<evidence type="ECO:0000313" key="7">
    <source>
        <dbReference type="Proteomes" id="UP001066327"/>
    </source>
</evidence>
<proteinExistence type="inferred from homology"/>
<dbReference type="EMBL" id="CP130954">
    <property type="protein sequence ID" value="WLF51444.1"/>
    <property type="molecule type" value="Genomic_DNA"/>
</dbReference>
<gene>
    <name evidence="5" type="ORF">O4328_28365</name>
    <name evidence="6" type="ORF">Q5707_37890</name>
</gene>
<dbReference type="EMBL" id="JAPWIS010000017">
    <property type="protein sequence ID" value="MCZ4587554.1"/>
    <property type="molecule type" value="Genomic_DNA"/>
</dbReference>
<dbReference type="InterPro" id="IPR000873">
    <property type="entry name" value="AMP-dep_synth/lig_dom"/>
</dbReference>
<dbReference type="PANTHER" id="PTHR43201">
    <property type="entry name" value="ACYL-COA SYNTHETASE"/>
    <property type="match status" value="1"/>
</dbReference>
<evidence type="ECO:0000256" key="1">
    <source>
        <dbReference type="ARBA" id="ARBA00006432"/>
    </source>
</evidence>
<evidence type="ECO:0000313" key="6">
    <source>
        <dbReference type="EMBL" id="WLF51444.1"/>
    </source>
</evidence>
<dbReference type="InterPro" id="IPR045851">
    <property type="entry name" value="AMP-bd_C_sf"/>
</dbReference>